<evidence type="ECO:0000313" key="4">
    <source>
        <dbReference type="EMBL" id="OEK08003.1"/>
    </source>
</evidence>
<evidence type="ECO:0000313" key="5">
    <source>
        <dbReference type="Proteomes" id="UP000095713"/>
    </source>
</evidence>
<gene>
    <name evidence="4" type="ORF">A8C32_16220</name>
</gene>
<feature type="chain" id="PRO_5009186178" description="Secretion system C-terminal sorting domain-containing protein" evidence="2">
    <location>
        <begin position="20"/>
        <end position="409"/>
    </location>
</feature>
<proteinExistence type="predicted"/>
<evidence type="ECO:0000259" key="3">
    <source>
        <dbReference type="Pfam" id="PF18962"/>
    </source>
</evidence>
<dbReference type="EMBL" id="MDJD01000043">
    <property type="protein sequence ID" value="OEK08003.1"/>
    <property type="molecule type" value="Genomic_DNA"/>
</dbReference>
<dbReference type="Proteomes" id="UP000095713">
    <property type="component" value="Unassembled WGS sequence"/>
</dbReference>
<dbReference type="InterPro" id="IPR026444">
    <property type="entry name" value="Secre_tail"/>
</dbReference>
<dbReference type="NCBIfam" id="TIGR04183">
    <property type="entry name" value="Por_Secre_tail"/>
    <property type="match status" value="1"/>
</dbReference>
<name>A0A1E5T9E6_9FLAO</name>
<dbReference type="OrthoDB" id="1405746at2"/>
<keyword evidence="5" id="KW-1185">Reference proteome</keyword>
<feature type="domain" description="Secretion system C-terminal sorting" evidence="3">
    <location>
        <begin position="338"/>
        <end position="407"/>
    </location>
</feature>
<keyword evidence="1 2" id="KW-0732">Signal</keyword>
<comment type="caution">
    <text evidence="4">The sequence shown here is derived from an EMBL/GenBank/DDBJ whole genome shotgun (WGS) entry which is preliminary data.</text>
</comment>
<reference evidence="4 5" key="1">
    <citation type="submission" date="2016-05" db="EMBL/GenBank/DDBJ databases">
        <title>Draft Genome Sequence of Algibacter sp. Strain SK-16 Isolated from the Surface Water of Aburatsubo Inlet.</title>
        <authorList>
            <person name="Wong S.-K."/>
            <person name="Yoshizawa S."/>
            <person name="Nakajima Y."/>
            <person name="Ogura Y."/>
            <person name="Tetsuya H."/>
            <person name="Hamasaki K."/>
        </authorList>
    </citation>
    <scope>NUCLEOTIDE SEQUENCE [LARGE SCALE GENOMIC DNA]</scope>
    <source>
        <strain evidence="4 5">SK-16</strain>
    </source>
</reference>
<dbReference type="AlphaFoldDB" id="A0A1E5T9E6"/>
<dbReference type="Pfam" id="PF18962">
    <property type="entry name" value="Por_Secre_tail"/>
    <property type="match status" value="1"/>
</dbReference>
<sequence length="409" mass="44699">MKKITLLLLFIAFTFLTSAQPITWNFDASNDGWTSTNLTEVTGANALQLTTSGSNPKFDRAAANIPTSSANGYYFASITLRIAGAGPTLVRFGYAKNSNPTNFSYINRPVTNNTPGFVTYYVDFTESTGPGSISNLSLEFKNNDGTASGADFTDNGAVIEIDNISFFDGSGGDEVSKTNFDFNLDYDTDQWEPENAQLQGPMGGILTFEPQDGAVSTLLTTSTYYVVPTNGSNRKFLNITLRNNNSSIDEIRVTAEFSSTFTVQSITTSDTGYKTYSIDLSAIPEWKSLVSSIGISFVNSTTQQSSASGNILIDEISFDRDRLSSSKFEKSDFVALSPNPSIDIINLSSKNNLNFTKLEITDINGRLIKSIALENVSKKEINISELIKGLYFVTIQSENKIQTIKFIKK</sequence>
<evidence type="ECO:0000256" key="2">
    <source>
        <dbReference type="SAM" id="SignalP"/>
    </source>
</evidence>
<dbReference type="STRING" id="1849968.A8C32_16220"/>
<feature type="signal peptide" evidence="2">
    <location>
        <begin position="1"/>
        <end position="19"/>
    </location>
</feature>
<protein>
    <recommendedName>
        <fullName evidence="3">Secretion system C-terminal sorting domain-containing protein</fullName>
    </recommendedName>
</protein>
<accession>A0A1E5T9E6</accession>
<organism evidence="4 5">
    <name type="scientific">Flavivirga aquatica</name>
    <dbReference type="NCBI Taxonomy" id="1849968"/>
    <lineage>
        <taxon>Bacteria</taxon>
        <taxon>Pseudomonadati</taxon>
        <taxon>Bacteroidota</taxon>
        <taxon>Flavobacteriia</taxon>
        <taxon>Flavobacteriales</taxon>
        <taxon>Flavobacteriaceae</taxon>
        <taxon>Flavivirga</taxon>
    </lineage>
</organism>
<dbReference type="RefSeq" id="WP_069830462.1">
    <property type="nucleotide sequence ID" value="NZ_MDJD01000043.1"/>
</dbReference>
<evidence type="ECO:0000256" key="1">
    <source>
        <dbReference type="ARBA" id="ARBA00022729"/>
    </source>
</evidence>